<dbReference type="Proteomes" id="UP001280121">
    <property type="component" value="Unassembled WGS sequence"/>
</dbReference>
<dbReference type="EMBL" id="JANJYI010000002">
    <property type="protein sequence ID" value="KAK2661239.1"/>
    <property type="molecule type" value="Genomic_DNA"/>
</dbReference>
<comment type="caution">
    <text evidence="1">The sequence shown here is derived from an EMBL/GenBank/DDBJ whole genome shotgun (WGS) entry which is preliminary data.</text>
</comment>
<sequence>MKLKSLRKIDIDQSLLFPTIREQVVVKGCRSCQTIIRGPDWGQDKFEWFSRGFKFTQPTEENPDRSIQEGYPFTRVYEWRLNLVTGEVEEKSFRK</sequence>
<gene>
    <name evidence="1" type="ORF">Ddye_007772</name>
</gene>
<organism evidence="1 2">
    <name type="scientific">Dipteronia dyeriana</name>
    <dbReference type="NCBI Taxonomy" id="168575"/>
    <lineage>
        <taxon>Eukaryota</taxon>
        <taxon>Viridiplantae</taxon>
        <taxon>Streptophyta</taxon>
        <taxon>Embryophyta</taxon>
        <taxon>Tracheophyta</taxon>
        <taxon>Spermatophyta</taxon>
        <taxon>Magnoliopsida</taxon>
        <taxon>eudicotyledons</taxon>
        <taxon>Gunneridae</taxon>
        <taxon>Pentapetalae</taxon>
        <taxon>rosids</taxon>
        <taxon>malvids</taxon>
        <taxon>Sapindales</taxon>
        <taxon>Sapindaceae</taxon>
        <taxon>Hippocastanoideae</taxon>
        <taxon>Acereae</taxon>
        <taxon>Dipteronia</taxon>
    </lineage>
</organism>
<reference evidence="1" key="1">
    <citation type="journal article" date="2023" name="Plant J.">
        <title>Genome sequences and population genomics provide insights into the demographic history, inbreeding, and mutation load of two 'living fossil' tree species of Dipteronia.</title>
        <authorList>
            <person name="Feng Y."/>
            <person name="Comes H.P."/>
            <person name="Chen J."/>
            <person name="Zhu S."/>
            <person name="Lu R."/>
            <person name="Zhang X."/>
            <person name="Li P."/>
            <person name="Qiu J."/>
            <person name="Olsen K.M."/>
            <person name="Qiu Y."/>
        </authorList>
    </citation>
    <scope>NUCLEOTIDE SEQUENCE</scope>
    <source>
        <strain evidence="1">KIB01</strain>
    </source>
</reference>
<keyword evidence="2" id="KW-1185">Reference proteome</keyword>
<dbReference type="AlphaFoldDB" id="A0AAE0CS01"/>
<evidence type="ECO:0000313" key="1">
    <source>
        <dbReference type="EMBL" id="KAK2661239.1"/>
    </source>
</evidence>
<accession>A0AAE0CS01</accession>
<evidence type="ECO:0000313" key="2">
    <source>
        <dbReference type="Proteomes" id="UP001280121"/>
    </source>
</evidence>
<name>A0AAE0CS01_9ROSI</name>
<protein>
    <submittedName>
        <fullName evidence="1">Uncharacterized protein</fullName>
    </submittedName>
</protein>
<proteinExistence type="predicted"/>